<dbReference type="AlphaFoldDB" id="A0AB39PPL6"/>
<dbReference type="EMBL" id="CP163439">
    <property type="protein sequence ID" value="XDQ33015.1"/>
    <property type="molecule type" value="Genomic_DNA"/>
</dbReference>
<sequence length="142" mass="15873">MNIARHIALVDELCFRPFSAEHTSWDGGESGPGYHVVVLESSQGDCGTRAVTVEQYEKYRDALYEQFAPRWGETDPYNLQTVVLRTAHEEIPKPWASLSARARLAYLWEAEGTGRWVAVVVADLDEADDVRLLAVVTEIAPP</sequence>
<name>A0AB39PPL6_9ACTN</name>
<dbReference type="RefSeq" id="WP_369167503.1">
    <property type="nucleotide sequence ID" value="NZ_CP163439.1"/>
</dbReference>
<protein>
    <submittedName>
        <fullName evidence="1">Uncharacterized protein</fullName>
    </submittedName>
</protein>
<gene>
    <name evidence="1" type="ORF">AB5J49_06650</name>
</gene>
<evidence type="ECO:0000313" key="1">
    <source>
        <dbReference type="EMBL" id="XDQ33015.1"/>
    </source>
</evidence>
<proteinExistence type="predicted"/>
<accession>A0AB39PPL6</accession>
<organism evidence="1">
    <name type="scientific">Streptomyces sp. R28</name>
    <dbReference type="NCBI Taxonomy" id="3238628"/>
    <lineage>
        <taxon>Bacteria</taxon>
        <taxon>Bacillati</taxon>
        <taxon>Actinomycetota</taxon>
        <taxon>Actinomycetes</taxon>
        <taxon>Kitasatosporales</taxon>
        <taxon>Streptomycetaceae</taxon>
        <taxon>Streptomyces</taxon>
    </lineage>
</organism>
<reference evidence="1" key="1">
    <citation type="submission" date="2024-07" db="EMBL/GenBank/DDBJ databases">
        <authorList>
            <person name="Yu S.T."/>
        </authorList>
    </citation>
    <scope>NUCLEOTIDE SEQUENCE</scope>
    <source>
        <strain evidence="1">R28</strain>
    </source>
</reference>